<dbReference type="Pfam" id="PF07690">
    <property type="entry name" value="MFS_1"/>
    <property type="match status" value="2"/>
</dbReference>
<evidence type="ECO:0000256" key="6">
    <source>
        <dbReference type="ARBA" id="ARBA00023136"/>
    </source>
</evidence>
<dbReference type="PANTHER" id="PTHR23506">
    <property type="entry name" value="GH10249P"/>
    <property type="match status" value="1"/>
</dbReference>
<evidence type="ECO:0000256" key="5">
    <source>
        <dbReference type="ARBA" id="ARBA00022989"/>
    </source>
</evidence>
<keyword evidence="6 7" id="KW-0472">Membrane</keyword>
<name>A0A1H3PWX1_9BACI</name>
<dbReference type="STRING" id="1503961.SAMN05421736_105260"/>
<feature type="transmembrane region" description="Helical" evidence="7">
    <location>
        <begin position="162"/>
        <end position="182"/>
    </location>
</feature>
<reference evidence="10" key="1">
    <citation type="submission" date="2016-10" db="EMBL/GenBank/DDBJ databases">
        <authorList>
            <person name="Varghese N."/>
            <person name="Submissions S."/>
        </authorList>
    </citation>
    <scope>NUCLEOTIDE SEQUENCE [LARGE SCALE GENOMIC DNA]</scope>
    <source>
        <strain evidence="10">SP</strain>
    </source>
</reference>
<evidence type="ECO:0000256" key="1">
    <source>
        <dbReference type="ARBA" id="ARBA00004651"/>
    </source>
</evidence>
<dbReference type="Gene3D" id="1.20.1250.20">
    <property type="entry name" value="MFS general substrate transporter like domains"/>
    <property type="match status" value="2"/>
</dbReference>
<dbReference type="InterPro" id="IPR005829">
    <property type="entry name" value="Sugar_transporter_CS"/>
</dbReference>
<feature type="transmembrane region" description="Helical" evidence="7">
    <location>
        <begin position="75"/>
        <end position="97"/>
    </location>
</feature>
<gene>
    <name evidence="9" type="ORF">SAMN05421736_105260</name>
</gene>
<keyword evidence="5 7" id="KW-1133">Transmembrane helix</keyword>
<feature type="domain" description="Major facilitator superfamily (MFS) profile" evidence="8">
    <location>
        <begin position="8"/>
        <end position="386"/>
    </location>
</feature>
<evidence type="ECO:0000256" key="7">
    <source>
        <dbReference type="SAM" id="Phobius"/>
    </source>
</evidence>
<feature type="transmembrane region" description="Helical" evidence="7">
    <location>
        <begin position="242"/>
        <end position="264"/>
    </location>
</feature>
<keyword evidence="4 7" id="KW-0812">Transmembrane</keyword>
<dbReference type="PROSITE" id="PS50850">
    <property type="entry name" value="MFS"/>
    <property type="match status" value="1"/>
</dbReference>
<feature type="transmembrane region" description="Helical" evidence="7">
    <location>
        <begin position="329"/>
        <end position="350"/>
    </location>
</feature>
<evidence type="ECO:0000256" key="4">
    <source>
        <dbReference type="ARBA" id="ARBA00022692"/>
    </source>
</evidence>
<dbReference type="SUPFAM" id="SSF103473">
    <property type="entry name" value="MFS general substrate transporter"/>
    <property type="match status" value="1"/>
</dbReference>
<dbReference type="GO" id="GO:0005886">
    <property type="term" value="C:plasma membrane"/>
    <property type="evidence" value="ECO:0007669"/>
    <property type="project" value="UniProtKB-SubCell"/>
</dbReference>
<dbReference type="GO" id="GO:0022857">
    <property type="term" value="F:transmembrane transporter activity"/>
    <property type="evidence" value="ECO:0007669"/>
    <property type="project" value="InterPro"/>
</dbReference>
<dbReference type="AlphaFoldDB" id="A0A1H3PWX1"/>
<proteinExistence type="inferred from homology"/>
<feature type="transmembrane region" description="Helical" evidence="7">
    <location>
        <begin position="271"/>
        <end position="290"/>
    </location>
</feature>
<dbReference type="PRINTS" id="PR01035">
    <property type="entry name" value="TCRTETA"/>
</dbReference>
<feature type="transmembrane region" description="Helical" evidence="7">
    <location>
        <begin position="203"/>
        <end position="222"/>
    </location>
</feature>
<keyword evidence="10" id="KW-1185">Reference proteome</keyword>
<evidence type="ECO:0000256" key="3">
    <source>
        <dbReference type="ARBA" id="ARBA00022448"/>
    </source>
</evidence>
<protein>
    <submittedName>
        <fullName evidence="9">Multidrug resistance protein</fullName>
    </submittedName>
</protein>
<dbReference type="InterPro" id="IPR001958">
    <property type="entry name" value="Tet-R_TetA/multi-R_MdtG-like"/>
</dbReference>
<dbReference type="Proteomes" id="UP000198935">
    <property type="component" value="Unassembled WGS sequence"/>
</dbReference>
<accession>A0A1H3PWX1</accession>
<evidence type="ECO:0000313" key="9">
    <source>
        <dbReference type="EMBL" id="SDZ05804.1"/>
    </source>
</evidence>
<dbReference type="PANTHER" id="PTHR23506:SF23">
    <property type="entry name" value="GH10249P"/>
    <property type="match status" value="1"/>
</dbReference>
<feature type="transmembrane region" description="Helical" evidence="7">
    <location>
        <begin position="42"/>
        <end position="63"/>
    </location>
</feature>
<evidence type="ECO:0000256" key="2">
    <source>
        <dbReference type="ARBA" id="ARBA00007520"/>
    </source>
</evidence>
<dbReference type="InterPro" id="IPR011701">
    <property type="entry name" value="MFS"/>
</dbReference>
<keyword evidence="3" id="KW-0813">Transport</keyword>
<dbReference type="InterPro" id="IPR050930">
    <property type="entry name" value="MFS_Vesicular_Transporter"/>
</dbReference>
<evidence type="ECO:0000259" key="8">
    <source>
        <dbReference type="PROSITE" id="PS50850"/>
    </source>
</evidence>
<dbReference type="PROSITE" id="PS00216">
    <property type="entry name" value="SUGAR_TRANSPORT_1"/>
    <property type="match status" value="1"/>
</dbReference>
<dbReference type="InterPro" id="IPR020846">
    <property type="entry name" value="MFS_dom"/>
</dbReference>
<dbReference type="InterPro" id="IPR036259">
    <property type="entry name" value="MFS_trans_sf"/>
</dbReference>
<feature type="transmembrane region" description="Helical" evidence="7">
    <location>
        <begin position="103"/>
        <end position="121"/>
    </location>
</feature>
<sequence length="401" mass="42716">MKNKKKFALLTIVFAVFTDMLIYGIIVPILPEYSATIGISQTQIGLIFSSYAVALFIATPILGTISDKYGRRAPMLLGTIGMVLSLILFIFTTNLWILILARIIQGGCAAITWTAGLAYLADSHPPEERGKAMGISLSGQAAGTLLGPVFGGWIFQLGSFEILFLFAICINLIDGVFRFLYVKDVTGSKTKNVLSSFGILKDRQLLIVTSIVVIGACIPTVLQPTLPLHLQNTLNTNPGAIGLLFAVPTLAYGLTTPILGIVSGRIGNMKTIIIGLILISVSLPLVVLPNSMLPQIAALALLGVSMGAVLVPCLAHLANISQSRGENSYGLTFAIYNTAYSIGMIIGPMLSSSLAEAVGVKLSYIFIGCVVLIYMIFISIILSRGILNNNNNIQKSQDSSS</sequence>
<feature type="transmembrane region" description="Helical" evidence="7">
    <location>
        <begin position="7"/>
        <end position="30"/>
    </location>
</feature>
<feature type="transmembrane region" description="Helical" evidence="7">
    <location>
        <begin position="296"/>
        <end position="317"/>
    </location>
</feature>
<evidence type="ECO:0000313" key="10">
    <source>
        <dbReference type="Proteomes" id="UP000198935"/>
    </source>
</evidence>
<dbReference type="EMBL" id="FNPI01000005">
    <property type="protein sequence ID" value="SDZ05804.1"/>
    <property type="molecule type" value="Genomic_DNA"/>
</dbReference>
<dbReference type="OrthoDB" id="9793283at2"/>
<feature type="transmembrane region" description="Helical" evidence="7">
    <location>
        <begin position="362"/>
        <end position="387"/>
    </location>
</feature>
<dbReference type="CDD" id="cd17325">
    <property type="entry name" value="MFS_MdtG_SLC18_like"/>
    <property type="match status" value="1"/>
</dbReference>
<organism evidence="9 10">
    <name type="scientific">Evansella caseinilytica</name>
    <dbReference type="NCBI Taxonomy" id="1503961"/>
    <lineage>
        <taxon>Bacteria</taxon>
        <taxon>Bacillati</taxon>
        <taxon>Bacillota</taxon>
        <taxon>Bacilli</taxon>
        <taxon>Bacillales</taxon>
        <taxon>Bacillaceae</taxon>
        <taxon>Evansella</taxon>
    </lineage>
</organism>
<comment type="subcellular location">
    <subcellularLocation>
        <location evidence="1">Cell membrane</location>
        <topology evidence="1">Multi-pass membrane protein</topology>
    </subcellularLocation>
</comment>
<feature type="transmembrane region" description="Helical" evidence="7">
    <location>
        <begin position="133"/>
        <end position="156"/>
    </location>
</feature>
<comment type="similarity">
    <text evidence="2">Belongs to the major facilitator superfamily. TCR/Tet family.</text>
</comment>